<dbReference type="EMBL" id="UYRV01026000">
    <property type="protein sequence ID" value="VDK78501.1"/>
    <property type="molecule type" value="Genomic_DNA"/>
</dbReference>
<keyword evidence="2" id="KW-0812">Transmembrane</keyword>
<evidence type="ECO:0000313" key="4">
    <source>
        <dbReference type="Proteomes" id="UP000271889"/>
    </source>
</evidence>
<reference evidence="3 4" key="1">
    <citation type="submission" date="2018-11" db="EMBL/GenBank/DDBJ databases">
        <authorList>
            <consortium name="Pathogen Informatics"/>
        </authorList>
    </citation>
    <scope>NUCLEOTIDE SEQUENCE [LARGE SCALE GENOMIC DNA]</scope>
</reference>
<keyword evidence="4" id="KW-1185">Reference proteome</keyword>
<gene>
    <name evidence="3" type="ORF">CGOC_LOCUS7466</name>
</gene>
<feature type="transmembrane region" description="Helical" evidence="2">
    <location>
        <begin position="75"/>
        <end position="97"/>
    </location>
</feature>
<evidence type="ECO:0000256" key="1">
    <source>
        <dbReference type="SAM" id="MobiDB-lite"/>
    </source>
</evidence>
<proteinExistence type="predicted"/>
<sequence length="168" mass="19637">MVAIVKRTITKKRRPQRPISRPRRQAKIAESTITPSQQVLNVTEVAITDAYVTSGKGKKGAPTKTKSAEPLSNEIIITIIVIIALLGLLFWIFVVLYERERRAKKWEDYKIYKLELREYKRRVSYSDTTHSFTNKDVADETKKEKKKEVQKERQNRQKGTDFFVYDSE</sequence>
<feature type="region of interest" description="Disordered" evidence="1">
    <location>
        <begin position="134"/>
        <end position="160"/>
    </location>
</feature>
<dbReference type="Proteomes" id="UP000271889">
    <property type="component" value="Unassembled WGS sequence"/>
</dbReference>
<dbReference type="AlphaFoldDB" id="A0A3P6UME9"/>
<feature type="compositionally biased region" description="Basic and acidic residues" evidence="1">
    <location>
        <begin position="136"/>
        <end position="159"/>
    </location>
</feature>
<keyword evidence="2" id="KW-1133">Transmembrane helix</keyword>
<keyword evidence="2" id="KW-0472">Membrane</keyword>
<protein>
    <submittedName>
        <fullName evidence="3">Uncharacterized protein</fullName>
    </submittedName>
</protein>
<organism evidence="3 4">
    <name type="scientific">Cylicostephanus goldi</name>
    <name type="common">Nematode worm</name>
    <dbReference type="NCBI Taxonomy" id="71465"/>
    <lineage>
        <taxon>Eukaryota</taxon>
        <taxon>Metazoa</taxon>
        <taxon>Ecdysozoa</taxon>
        <taxon>Nematoda</taxon>
        <taxon>Chromadorea</taxon>
        <taxon>Rhabditida</taxon>
        <taxon>Rhabditina</taxon>
        <taxon>Rhabditomorpha</taxon>
        <taxon>Strongyloidea</taxon>
        <taxon>Strongylidae</taxon>
        <taxon>Cylicostephanus</taxon>
    </lineage>
</organism>
<name>A0A3P6UME9_CYLGO</name>
<accession>A0A3P6UME9</accession>
<evidence type="ECO:0000313" key="3">
    <source>
        <dbReference type="EMBL" id="VDK78501.1"/>
    </source>
</evidence>
<evidence type="ECO:0000256" key="2">
    <source>
        <dbReference type="SAM" id="Phobius"/>
    </source>
</evidence>